<dbReference type="PROSITE" id="PS50109">
    <property type="entry name" value="HIS_KIN"/>
    <property type="match status" value="1"/>
</dbReference>
<dbReference type="PROSITE" id="PS50113">
    <property type="entry name" value="PAC"/>
    <property type="match status" value="2"/>
</dbReference>
<dbReference type="Pfam" id="PF08447">
    <property type="entry name" value="PAS_3"/>
    <property type="match status" value="2"/>
</dbReference>
<feature type="domain" description="PAS" evidence="10">
    <location>
        <begin position="137"/>
        <end position="210"/>
    </location>
</feature>
<keyword evidence="4" id="KW-0808">Transferase</keyword>
<dbReference type="InterPro" id="IPR013655">
    <property type="entry name" value="PAS_fold_3"/>
</dbReference>
<keyword evidence="13" id="KW-1185">Reference proteome</keyword>
<keyword evidence="7" id="KW-0175">Coiled coil</keyword>
<feature type="domain" description="Response regulatory" evidence="9">
    <location>
        <begin position="6"/>
        <end position="122"/>
    </location>
</feature>
<reference evidence="12 13" key="1">
    <citation type="submission" date="2021-03" db="EMBL/GenBank/DDBJ databases">
        <title>Aliifodinibius sp. nov., a new bacterium isolated from saline soil.</title>
        <authorList>
            <person name="Galisteo C."/>
            <person name="De La Haba R."/>
            <person name="Sanchez-Porro C."/>
            <person name="Ventosa A."/>
        </authorList>
    </citation>
    <scope>NUCLEOTIDE SEQUENCE [LARGE SCALE GENOMIC DNA]</scope>
    <source>
        <strain evidence="12 13">1BSP15-2V2</strain>
    </source>
</reference>
<dbReference type="Gene3D" id="3.40.50.2300">
    <property type="match status" value="1"/>
</dbReference>
<dbReference type="InterPro" id="IPR003594">
    <property type="entry name" value="HATPase_dom"/>
</dbReference>
<dbReference type="Proteomes" id="UP001207918">
    <property type="component" value="Unassembled WGS sequence"/>
</dbReference>
<dbReference type="PROSITE" id="PS50110">
    <property type="entry name" value="RESPONSE_REGULATORY"/>
    <property type="match status" value="1"/>
</dbReference>
<feature type="domain" description="Histidine kinase" evidence="8">
    <location>
        <begin position="576"/>
        <end position="770"/>
    </location>
</feature>
<evidence type="ECO:0000256" key="4">
    <source>
        <dbReference type="ARBA" id="ARBA00022679"/>
    </source>
</evidence>
<dbReference type="SUPFAM" id="SSF55785">
    <property type="entry name" value="PYP-like sensor domain (PAS domain)"/>
    <property type="match status" value="2"/>
</dbReference>
<comment type="catalytic activity">
    <reaction evidence="1">
        <text>ATP + protein L-histidine = ADP + protein N-phospho-L-histidine.</text>
        <dbReference type="EC" id="2.7.13.3"/>
    </reaction>
</comment>
<evidence type="ECO:0000256" key="5">
    <source>
        <dbReference type="ARBA" id="ARBA00022777"/>
    </source>
</evidence>
<evidence type="ECO:0000259" key="10">
    <source>
        <dbReference type="PROSITE" id="PS50112"/>
    </source>
</evidence>
<evidence type="ECO:0000313" key="13">
    <source>
        <dbReference type="Proteomes" id="UP001207918"/>
    </source>
</evidence>
<feature type="coiled-coil region" evidence="7">
    <location>
        <begin position="10"/>
        <end position="49"/>
    </location>
</feature>
<dbReference type="SUPFAM" id="SSF55874">
    <property type="entry name" value="ATPase domain of HSP90 chaperone/DNA topoisomerase II/histidine kinase"/>
    <property type="match status" value="1"/>
</dbReference>
<dbReference type="Pfam" id="PF02518">
    <property type="entry name" value="HATPase_c"/>
    <property type="match status" value="1"/>
</dbReference>
<dbReference type="InterPro" id="IPR052162">
    <property type="entry name" value="Sensor_kinase/Photoreceptor"/>
</dbReference>
<dbReference type="Pfam" id="PF00072">
    <property type="entry name" value="Response_reg"/>
    <property type="match status" value="1"/>
</dbReference>
<dbReference type="InterPro" id="IPR001610">
    <property type="entry name" value="PAC"/>
</dbReference>
<keyword evidence="3" id="KW-0597">Phosphoprotein</keyword>
<feature type="domain" description="PAS" evidence="10">
    <location>
        <begin position="265"/>
        <end position="337"/>
    </location>
</feature>
<dbReference type="SUPFAM" id="SSF52172">
    <property type="entry name" value="CheY-like"/>
    <property type="match status" value="1"/>
</dbReference>
<dbReference type="Gene3D" id="3.30.565.10">
    <property type="entry name" value="Histidine kinase-like ATPase, C-terminal domain"/>
    <property type="match status" value="1"/>
</dbReference>
<dbReference type="Gene3D" id="3.30.450.20">
    <property type="entry name" value="PAS domain"/>
    <property type="match status" value="3"/>
</dbReference>
<evidence type="ECO:0000256" key="3">
    <source>
        <dbReference type="ARBA" id="ARBA00022553"/>
    </source>
</evidence>
<dbReference type="NCBIfam" id="TIGR00229">
    <property type="entry name" value="sensory_box"/>
    <property type="match status" value="2"/>
</dbReference>
<evidence type="ECO:0000259" key="9">
    <source>
        <dbReference type="PROSITE" id="PS50110"/>
    </source>
</evidence>
<feature type="domain" description="PAC" evidence="11">
    <location>
        <begin position="341"/>
        <end position="393"/>
    </location>
</feature>
<gene>
    <name evidence="12" type="ORF">J6I44_06780</name>
</gene>
<sequence>MAQTYYILLLEHEKNTLELIRSELNKLDVNKELTVVQSKEELIDQLKNNPPDLIISAYQLPSLTGMEALRMVRQQHPHLPFIFVSKYMGEAKAVDAMLEGASDFTTKKNIGRLGPAVLRELKNYAEYKQQREKLTESRSRYETLIQSVNGIVWECDAQSLTFQYLSPKSKDILGYTPEEWLSEPNFWQDHIHPDDREKTISFCKRHTDQGQDHTFEYRMITADDEVVWLRDYVTVIMKDGQPHRLHGLMVDISQEKKAEKKLQQSLKQYEIITKATSDTIFEWDRSSGEVTYNENLYRMFGYKPDQVGSQYKWWADKVHPADLPTLESRLDKALSTKQNRIQFEYRFQCADGSYRHVFSRTFIIRKNDGEAIRMIGTIQDISTFKKREQRSRKFQQVISSLATNRSLLGMNILDALSEVLKVSAQALKIQRVNIWLLEGDTIRCICSYEDGKINTMRGQRLTQEDYPKYFHYIRNQRVIASANPYDHEAHTELIDSYLKPNNIQAILDTSVHSYGSTQVIVCHETVGQGHKWLSDEIAFAGAITDQIAHLLAYQEKNEKEKKIRESLQEKETLLTEVHHRVKNNLAVISGMMQLQAYEQVAQEVKDKLFDSIARIQTMAGIHELLYSSKSFSNLRLDKNIQKLISDVSATFQVDDQVKFNFELEPITINVNQAIPCSLIINEVVTNALKHAFNGEEDGTIGVNLSEKNDTISLVIKDNGMGLPDDYENLIEQGSLGFQLIKTLTTQLEAESHFVSQGNGTQFSLHFERSDLPGIGSGLSKQT</sequence>
<dbReference type="InterPro" id="IPR000700">
    <property type="entry name" value="PAS-assoc_C"/>
</dbReference>
<dbReference type="EC" id="2.7.13.3" evidence="2"/>
<dbReference type="EMBL" id="JAGGJA010000004">
    <property type="protein sequence ID" value="MCW9706552.1"/>
    <property type="molecule type" value="Genomic_DNA"/>
</dbReference>
<dbReference type="InterPro" id="IPR005467">
    <property type="entry name" value="His_kinase_dom"/>
</dbReference>
<dbReference type="SUPFAM" id="SSF55781">
    <property type="entry name" value="GAF domain-like"/>
    <property type="match status" value="1"/>
</dbReference>
<dbReference type="SMART" id="SM00387">
    <property type="entry name" value="HATPase_c"/>
    <property type="match status" value="1"/>
</dbReference>
<dbReference type="PANTHER" id="PTHR43304:SF1">
    <property type="entry name" value="PAC DOMAIN-CONTAINING PROTEIN"/>
    <property type="match status" value="1"/>
</dbReference>
<dbReference type="PANTHER" id="PTHR43304">
    <property type="entry name" value="PHYTOCHROME-LIKE PROTEIN CPH1"/>
    <property type="match status" value="1"/>
</dbReference>
<evidence type="ECO:0000256" key="1">
    <source>
        <dbReference type="ARBA" id="ARBA00000085"/>
    </source>
</evidence>
<protein>
    <recommendedName>
        <fullName evidence="2">histidine kinase</fullName>
        <ecNumber evidence="2">2.7.13.3</ecNumber>
    </recommendedName>
</protein>
<comment type="caution">
    <text evidence="6">Lacks conserved residue(s) required for the propagation of feature annotation.</text>
</comment>
<evidence type="ECO:0000259" key="8">
    <source>
        <dbReference type="PROSITE" id="PS50109"/>
    </source>
</evidence>
<organism evidence="12 13">
    <name type="scientific">Fodinibius salsisoli</name>
    <dbReference type="NCBI Taxonomy" id="2820877"/>
    <lineage>
        <taxon>Bacteria</taxon>
        <taxon>Pseudomonadati</taxon>
        <taxon>Balneolota</taxon>
        <taxon>Balneolia</taxon>
        <taxon>Balneolales</taxon>
        <taxon>Balneolaceae</taxon>
        <taxon>Fodinibius</taxon>
    </lineage>
</organism>
<dbReference type="InterPro" id="IPR036890">
    <property type="entry name" value="HATPase_C_sf"/>
</dbReference>
<proteinExistence type="predicted"/>
<evidence type="ECO:0000259" key="11">
    <source>
        <dbReference type="PROSITE" id="PS50113"/>
    </source>
</evidence>
<dbReference type="InterPro" id="IPR035965">
    <property type="entry name" value="PAS-like_dom_sf"/>
</dbReference>
<dbReference type="SMART" id="SM00086">
    <property type="entry name" value="PAC"/>
    <property type="match status" value="2"/>
</dbReference>
<feature type="coiled-coil region" evidence="7">
    <location>
        <begin position="117"/>
        <end position="144"/>
    </location>
</feature>
<keyword evidence="5" id="KW-0418">Kinase</keyword>
<dbReference type="InterPro" id="IPR000014">
    <property type="entry name" value="PAS"/>
</dbReference>
<comment type="caution">
    <text evidence="12">The sequence shown here is derived from an EMBL/GenBank/DDBJ whole genome shotgun (WGS) entry which is preliminary data.</text>
</comment>
<name>A0ABT3PKT9_9BACT</name>
<evidence type="ECO:0000256" key="7">
    <source>
        <dbReference type="SAM" id="Coils"/>
    </source>
</evidence>
<dbReference type="PROSITE" id="PS50112">
    <property type="entry name" value="PAS"/>
    <property type="match status" value="2"/>
</dbReference>
<dbReference type="SMART" id="SM00091">
    <property type="entry name" value="PAS"/>
    <property type="match status" value="2"/>
</dbReference>
<evidence type="ECO:0000256" key="2">
    <source>
        <dbReference type="ARBA" id="ARBA00012438"/>
    </source>
</evidence>
<dbReference type="InterPro" id="IPR001789">
    <property type="entry name" value="Sig_transdc_resp-reg_receiver"/>
</dbReference>
<dbReference type="CDD" id="cd00156">
    <property type="entry name" value="REC"/>
    <property type="match status" value="1"/>
</dbReference>
<dbReference type="InterPro" id="IPR011006">
    <property type="entry name" value="CheY-like_superfamily"/>
</dbReference>
<evidence type="ECO:0000256" key="6">
    <source>
        <dbReference type="PROSITE-ProRule" id="PRU00169"/>
    </source>
</evidence>
<accession>A0ABT3PKT9</accession>
<dbReference type="SMART" id="SM00448">
    <property type="entry name" value="REC"/>
    <property type="match status" value="1"/>
</dbReference>
<evidence type="ECO:0000313" key="12">
    <source>
        <dbReference type="EMBL" id="MCW9706552.1"/>
    </source>
</evidence>
<dbReference type="RefSeq" id="WP_265765275.1">
    <property type="nucleotide sequence ID" value="NZ_JAGGJA010000004.1"/>
</dbReference>
<dbReference type="CDD" id="cd00130">
    <property type="entry name" value="PAS"/>
    <property type="match status" value="2"/>
</dbReference>
<dbReference type="InterPro" id="IPR011495">
    <property type="entry name" value="Sig_transdc_His_kin_sub2_dim/P"/>
</dbReference>
<dbReference type="Pfam" id="PF07568">
    <property type="entry name" value="HisKA_2"/>
    <property type="match status" value="1"/>
</dbReference>
<feature type="domain" description="PAC" evidence="11">
    <location>
        <begin position="213"/>
        <end position="264"/>
    </location>
</feature>